<dbReference type="SMART" id="SM00382">
    <property type="entry name" value="AAA"/>
    <property type="match status" value="1"/>
</dbReference>
<evidence type="ECO:0000256" key="3">
    <source>
        <dbReference type="ARBA" id="ARBA00022801"/>
    </source>
</evidence>
<feature type="binding site" evidence="9">
    <location>
        <begin position="107"/>
        <end position="114"/>
    </location>
    <ligand>
        <name>GTP</name>
        <dbReference type="ChEBI" id="CHEBI:37565"/>
    </ligand>
</feature>
<feature type="binding site" evidence="9">
    <location>
        <begin position="188"/>
        <end position="192"/>
    </location>
    <ligand>
        <name>GTP</name>
        <dbReference type="ChEBI" id="CHEBI:37565"/>
    </ligand>
</feature>
<comment type="subcellular location">
    <subcellularLocation>
        <location evidence="9">Cytoplasm</location>
    </subcellularLocation>
    <text evidence="9">The SRP-RNC complex is targeted to the cytoplasmic membrane.</text>
</comment>
<dbReference type="InterPro" id="IPR003593">
    <property type="entry name" value="AAA+_ATPase"/>
</dbReference>
<comment type="subunit">
    <text evidence="9">Part of the signal recognition particle protein translocation system, which is composed of SRP and FtsY.</text>
</comment>
<feature type="binding site" evidence="9">
    <location>
        <begin position="246"/>
        <end position="249"/>
    </location>
    <ligand>
        <name>GTP</name>
        <dbReference type="ChEBI" id="CHEBI:37565"/>
    </ligand>
</feature>
<comment type="caution">
    <text evidence="11">The sequence shown here is derived from an EMBL/GenBank/DDBJ whole genome shotgun (WGS) entry which is preliminary data.</text>
</comment>
<dbReference type="SUPFAM" id="SSF52540">
    <property type="entry name" value="P-loop containing nucleoside triphosphate hydrolases"/>
    <property type="match status" value="1"/>
</dbReference>
<dbReference type="SMART" id="SM00962">
    <property type="entry name" value="SRP54"/>
    <property type="match status" value="1"/>
</dbReference>
<dbReference type="PROSITE" id="PS00300">
    <property type="entry name" value="SRP54"/>
    <property type="match status" value="1"/>
</dbReference>
<comment type="domain">
    <text evidence="9">Composed of three domains: the N-terminal N domain, which is responsible for interactions with the ribosome, the central G domain, which binds GTP, and the C-terminal M domain, which binds the RNA and the signal sequence of the RNC.</text>
</comment>
<dbReference type="SMART" id="SM00963">
    <property type="entry name" value="SRP54_N"/>
    <property type="match status" value="1"/>
</dbReference>
<dbReference type="InterPro" id="IPR022941">
    <property type="entry name" value="SRP54"/>
</dbReference>
<evidence type="ECO:0000256" key="9">
    <source>
        <dbReference type="HAMAP-Rule" id="MF_00306"/>
    </source>
</evidence>
<name>A0ABT2EPX7_9BACT</name>
<dbReference type="HAMAP" id="MF_00306">
    <property type="entry name" value="SRP54"/>
    <property type="match status" value="1"/>
</dbReference>
<dbReference type="InterPro" id="IPR013822">
    <property type="entry name" value="Signal_recog_particl_SRP54_hlx"/>
</dbReference>
<dbReference type="InterPro" id="IPR004780">
    <property type="entry name" value="SRP"/>
</dbReference>
<sequence>MWQGLTERLQNLLSRWRGRGRLSEEEVENWLRELRLTLLEADVNLRVARQFVNQVRERVMVPEVLEHPNPYRRMTQIVYEEMTKLLGEKPEPLQISPQPPTVFLLLGLQGSGKTTTCGKIAAMFKKQGKRPLLVAADLKRPAAIEQLEQVGAQVGVPVFAMRTESPEALAQAALSHAKTNAHDLVIVDSAGRLHTDDELMGELKRLKAALRPHESLLVLDATTGQDAIRVAETFENEIGITGVILTKLDSDARGGAVLSVRAVTGKPVKLVGLGEHLTDLDVFHPDRMAARILGLGDVASLMERVESVVDEATVKKMEERIAKGTFNLEDLLVQLRQMRQSGPLEQLLSFLPGFSGLGGPRLQIDERKLKRMEAIILSMTPEERRNPDIIDGSRKRRIARGSGTTVQEVNQLLRQFKAMRDTMKRLAKAKLSDRDLMRLFGGF</sequence>
<organism evidence="11 12">
    <name type="scientific">Candidatus Fervidibacter sacchari</name>
    <dbReference type="NCBI Taxonomy" id="1448929"/>
    <lineage>
        <taxon>Bacteria</taxon>
        <taxon>Candidatus Fervidibacterota</taxon>
        <taxon>Candidatus Fervidibacter</taxon>
    </lineage>
</organism>
<dbReference type="RefSeq" id="WP_259097141.1">
    <property type="nucleotide sequence ID" value="NZ_CP130454.1"/>
</dbReference>
<dbReference type="Gene3D" id="1.20.120.140">
    <property type="entry name" value="Signal recognition particle SRP54, nucleotide-binding domain"/>
    <property type="match status" value="1"/>
</dbReference>
<dbReference type="InterPro" id="IPR004125">
    <property type="entry name" value="Signal_recog_particle_SRP54_M"/>
</dbReference>
<dbReference type="NCBIfam" id="TIGR00959">
    <property type="entry name" value="ffh"/>
    <property type="match status" value="1"/>
</dbReference>
<evidence type="ECO:0000256" key="4">
    <source>
        <dbReference type="ARBA" id="ARBA00022884"/>
    </source>
</evidence>
<evidence type="ECO:0000313" key="11">
    <source>
        <dbReference type="EMBL" id="MCS3920024.1"/>
    </source>
</evidence>
<dbReference type="EMBL" id="JANUCP010000004">
    <property type="protein sequence ID" value="MCS3920024.1"/>
    <property type="molecule type" value="Genomic_DNA"/>
</dbReference>
<comment type="similarity">
    <text evidence="1 9">Belongs to the GTP-binding SRP family. SRP54 subfamily.</text>
</comment>
<evidence type="ECO:0000256" key="8">
    <source>
        <dbReference type="ARBA" id="ARBA00048027"/>
    </source>
</evidence>
<dbReference type="Pfam" id="PF02978">
    <property type="entry name" value="SRP_SPB"/>
    <property type="match status" value="1"/>
</dbReference>
<evidence type="ECO:0000259" key="10">
    <source>
        <dbReference type="PROSITE" id="PS00300"/>
    </source>
</evidence>
<keyword evidence="6 9" id="KW-0733">Signal recognition particle</keyword>
<dbReference type="Pfam" id="PF02881">
    <property type="entry name" value="SRP54_N"/>
    <property type="match status" value="1"/>
</dbReference>
<dbReference type="Gene3D" id="1.10.260.30">
    <property type="entry name" value="Signal recognition particle, SRP54 subunit, M-domain"/>
    <property type="match status" value="1"/>
</dbReference>
<keyword evidence="4 9" id="KW-0694">RNA-binding</keyword>
<evidence type="ECO:0000313" key="12">
    <source>
        <dbReference type="Proteomes" id="UP001204798"/>
    </source>
</evidence>
<dbReference type="InterPro" id="IPR042101">
    <property type="entry name" value="SRP54_N_sf"/>
</dbReference>
<dbReference type="InterPro" id="IPR000897">
    <property type="entry name" value="SRP54_GTPase_dom"/>
</dbReference>
<dbReference type="PANTHER" id="PTHR11564:SF5">
    <property type="entry name" value="SIGNAL RECOGNITION PARTICLE SUBUNIT SRP54"/>
    <property type="match status" value="1"/>
</dbReference>
<dbReference type="Gene3D" id="3.40.50.300">
    <property type="entry name" value="P-loop containing nucleotide triphosphate hydrolases"/>
    <property type="match status" value="1"/>
</dbReference>
<evidence type="ECO:0000256" key="2">
    <source>
        <dbReference type="ARBA" id="ARBA00022741"/>
    </source>
</evidence>
<dbReference type="Proteomes" id="UP001204798">
    <property type="component" value="Unassembled WGS sequence"/>
</dbReference>
<dbReference type="InterPro" id="IPR027417">
    <property type="entry name" value="P-loop_NTPase"/>
</dbReference>
<proteinExistence type="inferred from homology"/>
<evidence type="ECO:0000256" key="6">
    <source>
        <dbReference type="ARBA" id="ARBA00023135"/>
    </source>
</evidence>
<accession>A0ABT2EPX7</accession>
<evidence type="ECO:0000256" key="1">
    <source>
        <dbReference type="ARBA" id="ARBA00005450"/>
    </source>
</evidence>
<dbReference type="SUPFAM" id="SSF47446">
    <property type="entry name" value="Signal peptide-binding domain"/>
    <property type="match status" value="1"/>
</dbReference>
<dbReference type="InterPro" id="IPR036891">
    <property type="entry name" value="Signal_recog_part_SRP54_M_sf"/>
</dbReference>
<feature type="domain" description="SRP54-type proteins GTP-binding" evidence="10">
    <location>
        <begin position="267"/>
        <end position="280"/>
    </location>
</feature>
<keyword evidence="7 9" id="KW-0687">Ribonucleoprotein</keyword>
<gene>
    <name evidence="9" type="primary">ffh</name>
    <name evidence="11" type="ORF">M2350_002441</name>
</gene>
<dbReference type="Pfam" id="PF00448">
    <property type="entry name" value="SRP54"/>
    <property type="match status" value="1"/>
</dbReference>
<keyword evidence="5 9" id="KW-0342">GTP-binding</keyword>
<dbReference type="EC" id="3.6.5.4" evidence="9"/>
<keyword evidence="2 9" id="KW-0547">Nucleotide-binding</keyword>
<reference evidence="11 12" key="1">
    <citation type="submission" date="2022-08" db="EMBL/GenBank/DDBJ databases">
        <title>Bacterial and archaeal communities from various locations to study Microbial Dark Matter (Phase II).</title>
        <authorList>
            <person name="Stepanauskas R."/>
        </authorList>
    </citation>
    <scope>NUCLEOTIDE SEQUENCE [LARGE SCALE GENOMIC DNA]</scope>
    <source>
        <strain evidence="11 12">PD1</strain>
    </source>
</reference>
<comment type="catalytic activity">
    <reaction evidence="8 9">
        <text>GTP + H2O = GDP + phosphate + H(+)</text>
        <dbReference type="Rhea" id="RHEA:19669"/>
        <dbReference type="ChEBI" id="CHEBI:15377"/>
        <dbReference type="ChEBI" id="CHEBI:15378"/>
        <dbReference type="ChEBI" id="CHEBI:37565"/>
        <dbReference type="ChEBI" id="CHEBI:43474"/>
        <dbReference type="ChEBI" id="CHEBI:58189"/>
        <dbReference type="EC" id="3.6.5.4"/>
    </reaction>
</comment>
<dbReference type="PANTHER" id="PTHR11564">
    <property type="entry name" value="SIGNAL RECOGNITION PARTICLE 54K PROTEIN SRP54"/>
    <property type="match status" value="1"/>
</dbReference>
<dbReference type="CDD" id="cd18539">
    <property type="entry name" value="SRP_G"/>
    <property type="match status" value="1"/>
</dbReference>
<evidence type="ECO:0000256" key="7">
    <source>
        <dbReference type="ARBA" id="ARBA00023274"/>
    </source>
</evidence>
<protein>
    <recommendedName>
        <fullName evidence="9">Signal recognition particle protein</fullName>
        <ecNumber evidence="9">3.6.5.4</ecNumber>
    </recommendedName>
    <alternativeName>
        <fullName evidence="9">Fifty-four homolog</fullName>
    </alternativeName>
</protein>
<keyword evidence="9" id="KW-0963">Cytoplasm</keyword>
<keyword evidence="3 9" id="KW-0378">Hydrolase</keyword>
<comment type="function">
    <text evidence="9">Involved in targeting and insertion of nascent membrane proteins into the cytoplasmic membrane. Binds to the hydrophobic signal sequence of the ribosome-nascent chain (RNC) as it emerges from the ribosomes. The SRP-RNC complex is then targeted to the cytoplasmic membrane where it interacts with the SRP receptor FtsY.</text>
</comment>
<evidence type="ECO:0000256" key="5">
    <source>
        <dbReference type="ARBA" id="ARBA00023134"/>
    </source>
</evidence>
<keyword evidence="12" id="KW-1185">Reference proteome</keyword>